<evidence type="ECO:0000256" key="2">
    <source>
        <dbReference type="ARBA" id="ARBA00012438"/>
    </source>
</evidence>
<dbReference type="PROSITE" id="PS50109">
    <property type="entry name" value="HIS_KIN"/>
    <property type="match status" value="1"/>
</dbReference>
<dbReference type="PROSITE" id="PS50112">
    <property type="entry name" value="PAS"/>
    <property type="match status" value="1"/>
</dbReference>
<dbReference type="GO" id="GO:0000155">
    <property type="term" value="F:phosphorelay sensor kinase activity"/>
    <property type="evidence" value="ECO:0007669"/>
    <property type="project" value="InterPro"/>
</dbReference>
<dbReference type="PANTHER" id="PTHR43065">
    <property type="entry name" value="SENSOR HISTIDINE KINASE"/>
    <property type="match status" value="1"/>
</dbReference>
<evidence type="ECO:0000256" key="8">
    <source>
        <dbReference type="ARBA" id="ARBA00023012"/>
    </source>
</evidence>
<keyword evidence="3" id="KW-0597">Phosphoprotein</keyword>
<keyword evidence="9" id="KW-1133">Transmembrane helix</keyword>
<dbReference type="AlphaFoldDB" id="A0A855X1E0"/>
<accession>A0A855X1E0</accession>
<feature type="domain" description="Histidine kinase" evidence="10">
    <location>
        <begin position="339"/>
        <end position="550"/>
    </location>
</feature>
<dbReference type="PANTHER" id="PTHR43065:SF10">
    <property type="entry name" value="PEROXIDE STRESS-ACTIVATED HISTIDINE KINASE MAK3"/>
    <property type="match status" value="1"/>
</dbReference>
<comment type="caution">
    <text evidence="13">The sequence shown here is derived from an EMBL/GenBank/DDBJ whole genome shotgun (WGS) entry which is preliminary data.</text>
</comment>
<dbReference type="InterPro" id="IPR000014">
    <property type="entry name" value="PAS"/>
</dbReference>
<dbReference type="Pfam" id="PF02518">
    <property type="entry name" value="HATPase_c"/>
    <property type="match status" value="1"/>
</dbReference>
<feature type="domain" description="PAS" evidence="11">
    <location>
        <begin position="201"/>
        <end position="245"/>
    </location>
</feature>
<sequence length="571" mass="63247">MEQQERRRRLGWFLPLRLISYVIMTAVVGFWLRFPSFLHLPLIAYSVCTLGFVLTIALERRFSLAALSRILIGCQFLAEIVLEGGIIYATGNINSPFSALFLLTIVSAALVYRLVGTLLTASLVSLVYTFIIWAGFAVANNSALTLQTLQTIFMTQDLVFYSIFVHILIFFLVAFISGYLAERLSAQARTLADTSMALRQARLETDDILRHLNSGLLTIDSGGHIIYFNRAAERILGYREHEVRGLSCEQVFAGRMPEFAECLMDGARHGIEAPRKEIVIATADGGTIPLGVSISKLIDEENGLRGVIAIFTDLTDAKAMEEKMRSADRLAAVGELSASIAHEIRNPLAAISGSVELLSRDRSLSGENARLLELIMKESARLNRILTDFLAYARIGRPTYSKIELCHLVNDVIEIVRHHQSYHDSISIRLETDAAIVYAVGDEDLIKQVLVNLAINACEALEARPGSVCFKIADDPASGQIELQVCDTGPGIPERMRARVFQPFFSTKKHGTGLGLAIVHRICNALKLNLSLDTQVGKGTCFQIVFQRYAAERLAPQESYPPVRHHIISRV</sequence>
<feature type="transmembrane region" description="Helical" evidence="9">
    <location>
        <begin position="12"/>
        <end position="32"/>
    </location>
</feature>
<dbReference type="Pfam" id="PF00512">
    <property type="entry name" value="HisKA"/>
    <property type="match status" value="1"/>
</dbReference>
<dbReference type="NCBIfam" id="TIGR00229">
    <property type="entry name" value="sensory_box"/>
    <property type="match status" value="1"/>
</dbReference>
<feature type="transmembrane region" description="Helical" evidence="9">
    <location>
        <begin position="95"/>
        <end position="112"/>
    </location>
</feature>
<dbReference type="InterPro" id="IPR005467">
    <property type="entry name" value="His_kinase_dom"/>
</dbReference>
<keyword evidence="6" id="KW-0418">Kinase</keyword>
<dbReference type="Pfam" id="PF25323">
    <property type="entry name" value="6TM_PilS"/>
    <property type="match status" value="1"/>
</dbReference>
<evidence type="ECO:0000256" key="5">
    <source>
        <dbReference type="ARBA" id="ARBA00022741"/>
    </source>
</evidence>
<dbReference type="InterPro" id="IPR036890">
    <property type="entry name" value="HATPase_C_sf"/>
</dbReference>
<gene>
    <name evidence="13" type="ORF">C3F09_05900</name>
</gene>
<dbReference type="InterPro" id="IPR000700">
    <property type="entry name" value="PAS-assoc_C"/>
</dbReference>
<keyword evidence="8" id="KW-0902">Two-component regulatory system</keyword>
<proteinExistence type="predicted"/>
<evidence type="ECO:0000313" key="13">
    <source>
        <dbReference type="EMBL" id="PWB72961.1"/>
    </source>
</evidence>
<protein>
    <recommendedName>
        <fullName evidence="2">histidine kinase</fullName>
        <ecNumber evidence="2">2.7.13.3</ecNumber>
    </recommendedName>
</protein>
<dbReference type="Gene3D" id="3.30.450.20">
    <property type="entry name" value="PAS domain"/>
    <property type="match status" value="1"/>
</dbReference>
<dbReference type="InterPro" id="IPR003661">
    <property type="entry name" value="HisK_dim/P_dom"/>
</dbReference>
<dbReference type="GO" id="GO:0005524">
    <property type="term" value="F:ATP binding"/>
    <property type="evidence" value="ECO:0007669"/>
    <property type="project" value="UniProtKB-KW"/>
</dbReference>
<comment type="catalytic activity">
    <reaction evidence="1">
        <text>ATP + protein L-histidine = ADP + protein N-phospho-L-histidine.</text>
        <dbReference type="EC" id="2.7.13.3"/>
    </reaction>
</comment>
<organism evidence="13 14">
    <name type="scientific">candidate division GN15 bacterium</name>
    <dbReference type="NCBI Taxonomy" id="2072418"/>
    <lineage>
        <taxon>Bacteria</taxon>
        <taxon>candidate division GN15</taxon>
    </lineage>
</organism>
<dbReference type="SMART" id="SM00387">
    <property type="entry name" value="HATPase_c"/>
    <property type="match status" value="1"/>
</dbReference>
<dbReference type="SUPFAM" id="SSF47384">
    <property type="entry name" value="Homodimeric domain of signal transducing histidine kinase"/>
    <property type="match status" value="1"/>
</dbReference>
<evidence type="ECO:0000259" key="10">
    <source>
        <dbReference type="PROSITE" id="PS50109"/>
    </source>
</evidence>
<keyword evidence="4" id="KW-0808">Transferase</keyword>
<dbReference type="PROSITE" id="PS50113">
    <property type="entry name" value="PAC"/>
    <property type="match status" value="1"/>
</dbReference>
<dbReference type="EC" id="2.7.13.3" evidence="2"/>
<dbReference type="InterPro" id="IPR004358">
    <property type="entry name" value="Sig_transdc_His_kin-like_C"/>
</dbReference>
<dbReference type="CDD" id="cd00082">
    <property type="entry name" value="HisKA"/>
    <property type="match status" value="1"/>
</dbReference>
<dbReference type="EMBL" id="PQAP01000069">
    <property type="protein sequence ID" value="PWB72961.1"/>
    <property type="molecule type" value="Genomic_DNA"/>
</dbReference>
<dbReference type="Proteomes" id="UP000250918">
    <property type="component" value="Unassembled WGS sequence"/>
</dbReference>
<dbReference type="InterPro" id="IPR003594">
    <property type="entry name" value="HATPase_dom"/>
</dbReference>
<evidence type="ECO:0000313" key="14">
    <source>
        <dbReference type="Proteomes" id="UP000250918"/>
    </source>
</evidence>
<evidence type="ECO:0000256" key="9">
    <source>
        <dbReference type="SAM" id="Phobius"/>
    </source>
</evidence>
<feature type="domain" description="PAC" evidence="12">
    <location>
        <begin position="274"/>
        <end position="326"/>
    </location>
</feature>
<evidence type="ECO:0000256" key="6">
    <source>
        <dbReference type="ARBA" id="ARBA00022777"/>
    </source>
</evidence>
<evidence type="ECO:0000256" key="1">
    <source>
        <dbReference type="ARBA" id="ARBA00000085"/>
    </source>
</evidence>
<dbReference type="Gene3D" id="3.30.565.10">
    <property type="entry name" value="Histidine kinase-like ATPase, C-terminal domain"/>
    <property type="match status" value="1"/>
</dbReference>
<evidence type="ECO:0000259" key="11">
    <source>
        <dbReference type="PROSITE" id="PS50112"/>
    </source>
</evidence>
<dbReference type="SMART" id="SM00388">
    <property type="entry name" value="HisKA"/>
    <property type="match status" value="1"/>
</dbReference>
<reference evidence="13 14" key="1">
    <citation type="journal article" date="2018" name="ISME J.">
        <title>A methanotrophic archaeon couples anaerobic oxidation of methane to Fe(III) reduction.</title>
        <authorList>
            <person name="Cai C."/>
            <person name="Leu A.O."/>
            <person name="Xie G.J."/>
            <person name="Guo J."/>
            <person name="Feng Y."/>
            <person name="Zhao J.X."/>
            <person name="Tyson G.W."/>
            <person name="Yuan Z."/>
            <person name="Hu S."/>
        </authorList>
    </citation>
    <scope>NUCLEOTIDE SEQUENCE [LARGE SCALE GENOMIC DNA]</scope>
    <source>
        <strain evidence="13">FeB_12</strain>
    </source>
</reference>
<dbReference type="InterPro" id="IPR036097">
    <property type="entry name" value="HisK_dim/P_sf"/>
</dbReference>
<feature type="transmembrane region" description="Helical" evidence="9">
    <location>
        <begin position="119"/>
        <end position="139"/>
    </location>
</feature>
<name>A0A855X1E0_9BACT</name>
<evidence type="ECO:0000256" key="4">
    <source>
        <dbReference type="ARBA" id="ARBA00022679"/>
    </source>
</evidence>
<dbReference type="PRINTS" id="PR00344">
    <property type="entry name" value="BCTRLSENSOR"/>
</dbReference>
<feature type="transmembrane region" description="Helical" evidence="9">
    <location>
        <begin position="159"/>
        <end position="181"/>
    </location>
</feature>
<keyword evidence="9" id="KW-0472">Membrane</keyword>
<feature type="transmembrane region" description="Helical" evidence="9">
    <location>
        <begin position="70"/>
        <end position="89"/>
    </location>
</feature>
<dbReference type="Gene3D" id="1.10.287.130">
    <property type="match status" value="1"/>
</dbReference>
<dbReference type="SUPFAM" id="SSF55785">
    <property type="entry name" value="PYP-like sensor domain (PAS domain)"/>
    <property type="match status" value="1"/>
</dbReference>
<dbReference type="InterPro" id="IPR035965">
    <property type="entry name" value="PAS-like_dom_sf"/>
</dbReference>
<evidence type="ECO:0000259" key="12">
    <source>
        <dbReference type="PROSITE" id="PS50113"/>
    </source>
</evidence>
<keyword evidence="5" id="KW-0547">Nucleotide-binding</keyword>
<keyword evidence="7" id="KW-0067">ATP-binding</keyword>
<feature type="transmembrane region" description="Helical" evidence="9">
    <location>
        <begin position="38"/>
        <end position="58"/>
    </location>
</feature>
<dbReference type="Pfam" id="PF13426">
    <property type="entry name" value="PAS_9"/>
    <property type="match status" value="1"/>
</dbReference>
<evidence type="ECO:0000256" key="7">
    <source>
        <dbReference type="ARBA" id="ARBA00022840"/>
    </source>
</evidence>
<evidence type="ECO:0000256" key="3">
    <source>
        <dbReference type="ARBA" id="ARBA00022553"/>
    </source>
</evidence>
<dbReference type="SUPFAM" id="SSF55874">
    <property type="entry name" value="ATPase domain of HSP90 chaperone/DNA topoisomerase II/histidine kinase"/>
    <property type="match status" value="1"/>
</dbReference>
<keyword evidence="9" id="KW-0812">Transmembrane</keyword>
<dbReference type="CDD" id="cd00130">
    <property type="entry name" value="PAS"/>
    <property type="match status" value="1"/>
</dbReference>
<dbReference type="SMART" id="SM00091">
    <property type="entry name" value="PAS"/>
    <property type="match status" value="1"/>
</dbReference>